<gene>
    <name evidence="1" type="ORF">DRH29_02745</name>
</gene>
<dbReference type="EMBL" id="QMNG01000009">
    <property type="protein sequence ID" value="RLC37210.1"/>
    <property type="molecule type" value="Genomic_DNA"/>
</dbReference>
<evidence type="ECO:0000313" key="2">
    <source>
        <dbReference type="Proteomes" id="UP000281261"/>
    </source>
</evidence>
<organism evidence="1 2">
    <name type="scientific">candidate division Kazan bacterium</name>
    <dbReference type="NCBI Taxonomy" id="2202143"/>
    <lineage>
        <taxon>Bacteria</taxon>
        <taxon>Bacteria division Kazan-3B-28</taxon>
    </lineage>
</organism>
<accession>A0A420ZCN8</accession>
<reference evidence="1 2" key="1">
    <citation type="submission" date="2018-06" db="EMBL/GenBank/DDBJ databases">
        <title>Extensive metabolic versatility and redundancy in microbially diverse, dynamic hydrothermal sediments.</title>
        <authorList>
            <person name="Dombrowski N."/>
            <person name="Teske A."/>
            <person name="Baker B.J."/>
        </authorList>
    </citation>
    <scope>NUCLEOTIDE SEQUENCE [LARGE SCALE GENOMIC DNA]</scope>
    <source>
        <strain evidence="1">B79_G16</strain>
    </source>
</reference>
<protein>
    <submittedName>
        <fullName evidence="1">Uncharacterized protein</fullName>
    </submittedName>
</protein>
<name>A0A420ZCN8_UNCK3</name>
<comment type="caution">
    <text evidence="1">The sequence shown here is derived from an EMBL/GenBank/DDBJ whole genome shotgun (WGS) entry which is preliminary data.</text>
</comment>
<dbReference type="Proteomes" id="UP000281261">
    <property type="component" value="Unassembled WGS sequence"/>
</dbReference>
<evidence type="ECO:0000313" key="1">
    <source>
        <dbReference type="EMBL" id="RLC37210.1"/>
    </source>
</evidence>
<proteinExistence type="predicted"/>
<dbReference type="AlphaFoldDB" id="A0A420ZCN8"/>
<sequence>MATVPTRTAVDSVLRLDHQLIIGHLYALKDDTSAYECDAVEISTDPATLVGGSGLDNKIEVIKSRGGNYADMMIGILANRRLADDINRNVEVVTHGVILGKNSSSENTIRAACLFQSASNGAITEATAYENVRGKTYEPIEPLKYGTVFVF</sequence>